<keyword evidence="1" id="KW-0479">Metal-binding</keyword>
<dbReference type="EMBL" id="CVMT01000076">
    <property type="protein sequence ID" value="CRG92942.1"/>
    <property type="molecule type" value="Genomic_DNA"/>
</dbReference>
<feature type="region of interest" description="Disordered" evidence="2">
    <location>
        <begin position="226"/>
        <end position="248"/>
    </location>
</feature>
<dbReference type="InterPro" id="IPR013087">
    <property type="entry name" value="Znf_C2H2_type"/>
</dbReference>
<dbReference type="AlphaFoldDB" id="A0A0U1MC82"/>
<evidence type="ECO:0000313" key="4">
    <source>
        <dbReference type="EMBL" id="CRG92942.1"/>
    </source>
</evidence>
<name>A0A0U1MC82_TALIS</name>
<evidence type="ECO:0000313" key="5">
    <source>
        <dbReference type="Proteomes" id="UP000054383"/>
    </source>
</evidence>
<sequence length="288" mass="32601">MSQPRKLKTKRDLKPSHGPKRAKSDMFKTKAMQEVLKFRLRRILDDLNRETLSPAVLSTIAVSVTGMEKAMEIQYGIPNQLYTLDGGGHKCGFRGCSQQKPIQRVYNFNTHLSRHHSIFRPFLESKQCIVCGQELQSTKALAHHEKASHHAGYRTRVEMFAPCFAQFEDERKCQSFMTEHNIVPQNQSSLSEPTSLKESSVVDCTSLASDSRRDFDSNMPLAYGAMPLDPTSENPDIPSEESSTQRFDNKNIHETALNATFSDPIDPLHISMCDWVLPADFEFIPSAH</sequence>
<evidence type="ECO:0000259" key="3">
    <source>
        <dbReference type="PROSITE" id="PS50157"/>
    </source>
</evidence>
<accession>A0A0U1MC82</accession>
<evidence type="ECO:0000256" key="2">
    <source>
        <dbReference type="SAM" id="MobiDB-lite"/>
    </source>
</evidence>
<proteinExistence type="predicted"/>
<dbReference type="GO" id="GO:0008270">
    <property type="term" value="F:zinc ion binding"/>
    <property type="evidence" value="ECO:0007669"/>
    <property type="project" value="UniProtKB-KW"/>
</dbReference>
<dbReference type="OrthoDB" id="10546294at2759"/>
<organism evidence="4 5">
    <name type="scientific">Talaromyces islandicus</name>
    <name type="common">Penicillium islandicum</name>
    <dbReference type="NCBI Taxonomy" id="28573"/>
    <lineage>
        <taxon>Eukaryota</taxon>
        <taxon>Fungi</taxon>
        <taxon>Dikarya</taxon>
        <taxon>Ascomycota</taxon>
        <taxon>Pezizomycotina</taxon>
        <taxon>Eurotiomycetes</taxon>
        <taxon>Eurotiomycetidae</taxon>
        <taxon>Eurotiales</taxon>
        <taxon>Trichocomaceae</taxon>
        <taxon>Talaromyces</taxon>
        <taxon>Talaromyces sect. Islandici</taxon>
    </lineage>
</organism>
<feature type="region of interest" description="Disordered" evidence="2">
    <location>
        <begin position="1"/>
        <end position="25"/>
    </location>
</feature>
<evidence type="ECO:0000256" key="1">
    <source>
        <dbReference type="PROSITE-ProRule" id="PRU00042"/>
    </source>
</evidence>
<gene>
    <name evidence="4" type="ORF">PISL3812_10033</name>
</gene>
<feature type="domain" description="C2H2-type" evidence="3">
    <location>
        <begin position="126"/>
        <end position="155"/>
    </location>
</feature>
<dbReference type="PROSITE" id="PS50157">
    <property type="entry name" value="ZINC_FINGER_C2H2_2"/>
    <property type="match status" value="1"/>
</dbReference>
<reference evidence="4 5" key="1">
    <citation type="submission" date="2015-04" db="EMBL/GenBank/DDBJ databases">
        <authorList>
            <person name="Syromyatnikov M.Y."/>
            <person name="Popov V.N."/>
        </authorList>
    </citation>
    <scope>NUCLEOTIDE SEQUENCE [LARGE SCALE GENOMIC DNA]</scope>
    <source>
        <strain evidence="4">WF-38-12</strain>
    </source>
</reference>
<protein>
    <recommendedName>
        <fullName evidence="3">C2H2-type domain-containing protein</fullName>
    </recommendedName>
</protein>
<dbReference type="Proteomes" id="UP000054383">
    <property type="component" value="Unassembled WGS sequence"/>
</dbReference>
<dbReference type="PROSITE" id="PS00028">
    <property type="entry name" value="ZINC_FINGER_C2H2_1"/>
    <property type="match status" value="1"/>
</dbReference>
<keyword evidence="5" id="KW-1185">Reference proteome</keyword>
<keyword evidence="1" id="KW-0863">Zinc-finger</keyword>
<keyword evidence="1" id="KW-0862">Zinc</keyword>